<sequence length="506" mass="55716">MPAPAPQTITSSSLPTISTLSSLSASSSSIASLVASPTTAQSISIVFPTTSTTSASSVQTTVVVEGGGKGGRPGGRHDFRDDVVSVELAQNANSLSTTCVTSLEFPAYLLDNATREDIALVLLQCWVFCIMIFALYCRSISGTITIFVCLLFQFVWSIFRVAYADRLQAQVDRITNAACDGISVLPNIWTRQIMLEAPSIALSGLCLVGLICLACKLRTSSDWQAERALFRTLDGRRLVILHATLQISMFFVMLPLGLWLNDLFTGVSAHLANHVQLYKVLAFIEALVLIPWLIKLRYASQWQDHSRFYPLLFTVSLVYVIGLDLIFIEPTYRLVFLSWPFFGTTSVLSIILCLGIFLAALDLHLKRIRMRGSISISPDGFTKPLAQQLDVTVPPATGPRPISTSSSFSSSSRQWRWIARSDSRRGPEYSPTLGSSIYSSEEAAYRGYISDVSTLPPLQTSLERQLTVKEDSPTLKTPRFRVFPQQQSEEFDRSLIEGRKEGAALG</sequence>
<proteinExistence type="predicted"/>
<gene>
    <name evidence="3" type="ORF">BT96DRAFT_98220</name>
</gene>
<keyword evidence="4" id="KW-1185">Reference proteome</keyword>
<feature type="transmembrane region" description="Helical" evidence="2">
    <location>
        <begin position="308"/>
        <end position="328"/>
    </location>
</feature>
<dbReference type="OrthoDB" id="3263941at2759"/>
<feature type="transmembrane region" description="Helical" evidence="2">
    <location>
        <begin position="340"/>
        <end position="361"/>
    </location>
</feature>
<feature type="transmembrane region" description="Helical" evidence="2">
    <location>
        <begin position="280"/>
        <end position="296"/>
    </location>
</feature>
<protein>
    <submittedName>
        <fullName evidence="3">Uncharacterized protein</fullName>
    </submittedName>
</protein>
<dbReference type="AlphaFoldDB" id="A0A6A4HG02"/>
<evidence type="ECO:0000256" key="1">
    <source>
        <dbReference type="SAM" id="MobiDB-lite"/>
    </source>
</evidence>
<dbReference type="Proteomes" id="UP000799118">
    <property type="component" value="Unassembled WGS sequence"/>
</dbReference>
<organism evidence="3 4">
    <name type="scientific">Gymnopus androsaceus JB14</name>
    <dbReference type="NCBI Taxonomy" id="1447944"/>
    <lineage>
        <taxon>Eukaryota</taxon>
        <taxon>Fungi</taxon>
        <taxon>Dikarya</taxon>
        <taxon>Basidiomycota</taxon>
        <taxon>Agaricomycotina</taxon>
        <taxon>Agaricomycetes</taxon>
        <taxon>Agaricomycetidae</taxon>
        <taxon>Agaricales</taxon>
        <taxon>Marasmiineae</taxon>
        <taxon>Omphalotaceae</taxon>
        <taxon>Gymnopus</taxon>
    </lineage>
</organism>
<name>A0A6A4HG02_9AGAR</name>
<keyword evidence="2" id="KW-0472">Membrane</keyword>
<dbReference type="EMBL" id="ML769509">
    <property type="protein sequence ID" value="KAE9396713.1"/>
    <property type="molecule type" value="Genomic_DNA"/>
</dbReference>
<keyword evidence="2" id="KW-0812">Transmembrane</keyword>
<evidence type="ECO:0000313" key="4">
    <source>
        <dbReference type="Proteomes" id="UP000799118"/>
    </source>
</evidence>
<feature type="compositionally biased region" description="Basic and acidic residues" evidence="1">
    <location>
        <begin position="490"/>
        <end position="506"/>
    </location>
</feature>
<reference evidence="3" key="1">
    <citation type="journal article" date="2019" name="Environ. Microbiol.">
        <title>Fungal ecological strategies reflected in gene transcription - a case study of two litter decomposers.</title>
        <authorList>
            <person name="Barbi F."/>
            <person name="Kohler A."/>
            <person name="Barry K."/>
            <person name="Baskaran P."/>
            <person name="Daum C."/>
            <person name="Fauchery L."/>
            <person name="Ihrmark K."/>
            <person name="Kuo A."/>
            <person name="LaButti K."/>
            <person name="Lipzen A."/>
            <person name="Morin E."/>
            <person name="Grigoriev I.V."/>
            <person name="Henrissat B."/>
            <person name="Lindahl B."/>
            <person name="Martin F."/>
        </authorList>
    </citation>
    <scope>NUCLEOTIDE SEQUENCE</scope>
    <source>
        <strain evidence="3">JB14</strain>
    </source>
</reference>
<feature type="transmembrane region" description="Helical" evidence="2">
    <location>
        <begin position="238"/>
        <end position="260"/>
    </location>
</feature>
<accession>A0A6A4HG02</accession>
<feature type="transmembrane region" description="Helical" evidence="2">
    <location>
        <begin position="144"/>
        <end position="163"/>
    </location>
</feature>
<feature type="transmembrane region" description="Helical" evidence="2">
    <location>
        <begin position="118"/>
        <end position="137"/>
    </location>
</feature>
<keyword evidence="2" id="KW-1133">Transmembrane helix</keyword>
<feature type="region of interest" description="Disordered" evidence="1">
    <location>
        <begin position="486"/>
        <end position="506"/>
    </location>
</feature>
<evidence type="ECO:0000256" key="2">
    <source>
        <dbReference type="SAM" id="Phobius"/>
    </source>
</evidence>
<evidence type="ECO:0000313" key="3">
    <source>
        <dbReference type="EMBL" id="KAE9396713.1"/>
    </source>
</evidence>
<feature type="transmembrane region" description="Helical" evidence="2">
    <location>
        <begin position="199"/>
        <end position="217"/>
    </location>
</feature>